<dbReference type="RefSeq" id="YP_009808533.1">
    <property type="nucleotide sequence ID" value="NC_048041.1"/>
</dbReference>
<protein>
    <submittedName>
        <fullName evidence="1">Uncharacterized protein</fullName>
    </submittedName>
</protein>
<name>A0A385E4J5_9CAUD</name>
<dbReference type="EMBL" id="MH645904">
    <property type="protein sequence ID" value="AXQ66711.1"/>
    <property type="molecule type" value="Genomic_DNA"/>
</dbReference>
<accession>A0A385E4J5</accession>
<organism evidence="1 2">
    <name type="scientific">Vibrio phage vB_VpS_PG07</name>
    <dbReference type="NCBI Taxonomy" id="2301664"/>
    <lineage>
        <taxon>Viruses</taxon>
        <taxon>Duplodnaviria</taxon>
        <taxon>Heunggongvirae</taxon>
        <taxon>Uroviricota</taxon>
        <taxon>Caudoviricetes</taxon>
        <taxon>Demerecviridae</taxon>
        <taxon>Pogseptimavirus</taxon>
        <taxon>Pogseptimavirus PG07</taxon>
    </lineage>
</organism>
<sequence length="58" mass="6506">MQKMSRRGKMFSNHDYAAKVMTTRFKGLQKILALLSRGTSVSKSEAAIYHAANQKGLF</sequence>
<dbReference type="Proteomes" id="UP000263435">
    <property type="component" value="Segment"/>
</dbReference>
<dbReference type="GeneID" id="54999436"/>
<evidence type="ECO:0000313" key="1">
    <source>
        <dbReference type="EMBL" id="AXQ66711.1"/>
    </source>
</evidence>
<proteinExistence type="predicted"/>
<evidence type="ECO:0000313" key="2">
    <source>
        <dbReference type="Proteomes" id="UP000263435"/>
    </source>
</evidence>
<reference evidence="1 2" key="1">
    <citation type="submission" date="2018-07" db="EMBL/GenBank/DDBJ databases">
        <title>Sequencing of PG07.</title>
        <authorList>
            <person name="Ding T."/>
        </authorList>
    </citation>
    <scope>NUCLEOTIDE SEQUENCE [LARGE SCALE GENOMIC DNA]</scope>
</reference>
<dbReference type="KEGG" id="vg:54999436"/>
<keyword evidence="2" id="KW-1185">Reference proteome</keyword>